<keyword evidence="3" id="KW-1185">Reference proteome</keyword>
<organism evidence="2 3">
    <name type="scientific">Oldenlandia corymbosa var. corymbosa</name>
    <dbReference type="NCBI Taxonomy" id="529605"/>
    <lineage>
        <taxon>Eukaryota</taxon>
        <taxon>Viridiplantae</taxon>
        <taxon>Streptophyta</taxon>
        <taxon>Embryophyta</taxon>
        <taxon>Tracheophyta</taxon>
        <taxon>Spermatophyta</taxon>
        <taxon>Magnoliopsida</taxon>
        <taxon>eudicotyledons</taxon>
        <taxon>Gunneridae</taxon>
        <taxon>Pentapetalae</taxon>
        <taxon>asterids</taxon>
        <taxon>lamiids</taxon>
        <taxon>Gentianales</taxon>
        <taxon>Rubiaceae</taxon>
        <taxon>Rubioideae</taxon>
        <taxon>Spermacoceae</taxon>
        <taxon>Hedyotis-Oldenlandia complex</taxon>
        <taxon>Oldenlandia</taxon>
    </lineage>
</organism>
<feature type="compositionally biased region" description="Polar residues" evidence="1">
    <location>
        <begin position="78"/>
        <end position="88"/>
    </location>
</feature>
<reference evidence="2" key="1">
    <citation type="submission" date="2023-03" db="EMBL/GenBank/DDBJ databases">
        <authorList>
            <person name="Julca I."/>
        </authorList>
    </citation>
    <scope>NUCLEOTIDE SEQUENCE</scope>
</reference>
<evidence type="ECO:0000313" key="2">
    <source>
        <dbReference type="EMBL" id="CAI9118981.1"/>
    </source>
</evidence>
<accession>A0AAV1EHC9</accession>
<name>A0AAV1EHC9_OLDCO</name>
<proteinExistence type="predicted"/>
<sequence>MEERKRSGSSTLADELFGPKESPVSCSSGRFGSIFRPTPPPKVVRSESPCPEENEKKSDSDNQAANTKISPLAEANNDKISQGEQTSDPNKDRSSFYEVVQMMQTPCTLSSSIYYGGQDILMHPRSQNTHRSVYATVSS</sequence>
<evidence type="ECO:0000256" key="1">
    <source>
        <dbReference type="SAM" id="MobiDB-lite"/>
    </source>
</evidence>
<dbReference type="PANTHER" id="PTHR33738:SF1">
    <property type="entry name" value="PLANT_T7H20-70 PROTEIN"/>
    <property type="match status" value="1"/>
</dbReference>
<protein>
    <submittedName>
        <fullName evidence="2">OLC1v1020628C1</fullName>
    </submittedName>
</protein>
<dbReference type="AlphaFoldDB" id="A0AAV1EHC9"/>
<dbReference type="EMBL" id="OX459126">
    <property type="protein sequence ID" value="CAI9118981.1"/>
    <property type="molecule type" value="Genomic_DNA"/>
</dbReference>
<dbReference type="Proteomes" id="UP001161247">
    <property type="component" value="Chromosome 9"/>
</dbReference>
<feature type="region of interest" description="Disordered" evidence="1">
    <location>
        <begin position="1"/>
        <end position="96"/>
    </location>
</feature>
<dbReference type="PANTHER" id="PTHR33738">
    <property type="entry name" value="EMB|CAB82975.1"/>
    <property type="match status" value="1"/>
</dbReference>
<evidence type="ECO:0000313" key="3">
    <source>
        <dbReference type="Proteomes" id="UP001161247"/>
    </source>
</evidence>
<gene>
    <name evidence="2" type="ORF">OLC1_LOCUS24742</name>
</gene>